<feature type="compositionally biased region" description="Polar residues" evidence="1">
    <location>
        <begin position="107"/>
        <end position="119"/>
    </location>
</feature>
<dbReference type="EMBL" id="CAUYUJ010007574">
    <property type="protein sequence ID" value="CAK0821243.1"/>
    <property type="molecule type" value="Genomic_DNA"/>
</dbReference>
<accession>A0ABN9RPU7</accession>
<keyword evidence="3" id="KW-1185">Reference proteome</keyword>
<comment type="caution">
    <text evidence="2">The sequence shown here is derived from an EMBL/GenBank/DDBJ whole genome shotgun (WGS) entry which is preliminary data.</text>
</comment>
<organism evidence="2 3">
    <name type="scientific">Prorocentrum cordatum</name>
    <dbReference type="NCBI Taxonomy" id="2364126"/>
    <lineage>
        <taxon>Eukaryota</taxon>
        <taxon>Sar</taxon>
        <taxon>Alveolata</taxon>
        <taxon>Dinophyceae</taxon>
        <taxon>Prorocentrales</taxon>
        <taxon>Prorocentraceae</taxon>
        <taxon>Prorocentrum</taxon>
    </lineage>
</organism>
<proteinExistence type="predicted"/>
<gene>
    <name evidence="2" type="ORF">PCOR1329_LOCUS22610</name>
</gene>
<evidence type="ECO:0000313" key="3">
    <source>
        <dbReference type="Proteomes" id="UP001189429"/>
    </source>
</evidence>
<evidence type="ECO:0000256" key="1">
    <source>
        <dbReference type="SAM" id="MobiDB-lite"/>
    </source>
</evidence>
<feature type="region of interest" description="Disordered" evidence="1">
    <location>
        <begin position="71"/>
        <end position="160"/>
    </location>
</feature>
<reference evidence="2" key="1">
    <citation type="submission" date="2023-10" db="EMBL/GenBank/DDBJ databases">
        <authorList>
            <person name="Chen Y."/>
            <person name="Shah S."/>
            <person name="Dougan E. K."/>
            <person name="Thang M."/>
            <person name="Chan C."/>
        </authorList>
    </citation>
    <scope>NUCLEOTIDE SEQUENCE [LARGE SCALE GENOMIC DNA]</scope>
</reference>
<feature type="region of interest" description="Disordered" evidence="1">
    <location>
        <begin position="1"/>
        <end position="27"/>
    </location>
</feature>
<protein>
    <submittedName>
        <fullName evidence="2">Uncharacterized protein</fullName>
    </submittedName>
</protein>
<name>A0ABN9RPU7_9DINO</name>
<sequence>MQKEKAVYVDGAPWMENLPEGKDSKKDFEIDDVVQAPEPEDDPEAARLKTISDPDQWALATTPAERLQFTVTASKGGTLPRPAADTAGPPSGSHPRTDALEDGTGQLALTQGSVPTSASRLGRFAGLSPKRGAGLGQERPAGRPGAAPGRLVACRRTAST</sequence>
<dbReference type="Proteomes" id="UP001189429">
    <property type="component" value="Unassembled WGS sequence"/>
</dbReference>
<evidence type="ECO:0000313" key="2">
    <source>
        <dbReference type="EMBL" id="CAK0821243.1"/>
    </source>
</evidence>